<comment type="domain">
    <text evidence="10">Lacks alpha-helical transmembrane segments, suggesting that it resides in the membrane via beta-sheet conformations similar to those predicted for other outer membrane proteins and porin.</text>
</comment>
<keyword evidence="2" id="KW-0813">Transport</keyword>
<feature type="compositionally biased region" description="Basic residues" evidence="11">
    <location>
        <begin position="828"/>
        <end position="838"/>
    </location>
</feature>
<evidence type="ECO:0000256" key="1">
    <source>
        <dbReference type="ARBA" id="ARBA00004370"/>
    </source>
</evidence>
<evidence type="ECO:0000256" key="2">
    <source>
        <dbReference type="ARBA" id="ARBA00022448"/>
    </source>
</evidence>
<dbReference type="InterPro" id="IPR027536">
    <property type="entry name" value="MDM34"/>
</dbReference>
<dbReference type="GO" id="GO:1990456">
    <property type="term" value="P:mitochondrion-endoplasmic reticulum membrane tethering"/>
    <property type="evidence" value="ECO:0007669"/>
    <property type="project" value="TreeGrafter"/>
</dbReference>
<keyword evidence="3 10" id="KW-1134">Transmembrane beta strand</keyword>
<gene>
    <name evidence="10" type="primary">MDM34</name>
    <name evidence="13" type="ORF">D9611_002691</name>
</gene>
<organism evidence="13 14">
    <name type="scientific">Ephemerocybe angulata</name>
    <dbReference type="NCBI Taxonomy" id="980116"/>
    <lineage>
        <taxon>Eukaryota</taxon>
        <taxon>Fungi</taxon>
        <taxon>Dikarya</taxon>
        <taxon>Basidiomycota</taxon>
        <taxon>Agaricomycotina</taxon>
        <taxon>Agaricomycetes</taxon>
        <taxon>Agaricomycetidae</taxon>
        <taxon>Agaricales</taxon>
        <taxon>Agaricineae</taxon>
        <taxon>Psathyrellaceae</taxon>
        <taxon>Ephemerocybe</taxon>
    </lineage>
</organism>
<dbReference type="PANTHER" id="PTHR28185">
    <property type="entry name" value="MITOCHONDRIAL DISTRIBUTION AND MORPHOLOGY PROTEIN 34"/>
    <property type="match status" value="1"/>
</dbReference>
<keyword evidence="6" id="KW-0445">Lipid transport</keyword>
<comment type="similarity">
    <text evidence="10">Belongs to the MDM34 family.</text>
</comment>
<feature type="compositionally biased region" description="Low complexity" evidence="11">
    <location>
        <begin position="609"/>
        <end position="623"/>
    </location>
</feature>
<feature type="compositionally biased region" description="Polar residues" evidence="11">
    <location>
        <begin position="689"/>
        <end position="700"/>
    </location>
</feature>
<dbReference type="Proteomes" id="UP000541558">
    <property type="component" value="Unassembled WGS sequence"/>
</dbReference>
<evidence type="ECO:0000256" key="8">
    <source>
        <dbReference type="ARBA" id="ARBA00023128"/>
    </source>
</evidence>
<feature type="compositionally biased region" description="Polar residues" evidence="11">
    <location>
        <begin position="346"/>
        <end position="364"/>
    </location>
</feature>
<keyword evidence="4 10" id="KW-0812">Transmembrane</keyword>
<dbReference type="InterPro" id="IPR058825">
    <property type="entry name" value="MDM34_N"/>
</dbReference>
<feature type="domain" description="SMP-LTD" evidence="12">
    <location>
        <begin position="1"/>
        <end position="194"/>
    </location>
</feature>
<evidence type="ECO:0000256" key="10">
    <source>
        <dbReference type="HAMAP-Rule" id="MF_03105"/>
    </source>
</evidence>
<feature type="compositionally biased region" description="Polar residues" evidence="11">
    <location>
        <begin position="584"/>
        <end position="594"/>
    </location>
</feature>
<feature type="region of interest" description="Disordered" evidence="11">
    <location>
        <begin position="776"/>
        <end position="864"/>
    </location>
</feature>
<dbReference type="EMBL" id="JAACJK010000109">
    <property type="protein sequence ID" value="KAF5333171.1"/>
    <property type="molecule type" value="Genomic_DNA"/>
</dbReference>
<dbReference type="InterPro" id="IPR031468">
    <property type="entry name" value="SMP_LBD"/>
</dbReference>
<proteinExistence type="inferred from homology"/>
<feature type="region of interest" description="Disordered" evidence="11">
    <location>
        <begin position="682"/>
        <end position="706"/>
    </location>
</feature>
<accession>A0A8H5C1D9</accession>
<feature type="compositionally biased region" description="Low complexity" evidence="11">
    <location>
        <begin position="779"/>
        <end position="789"/>
    </location>
</feature>
<dbReference type="OrthoDB" id="17927at2759"/>
<feature type="region of interest" description="Disordered" evidence="11">
    <location>
        <begin position="203"/>
        <end position="322"/>
    </location>
</feature>
<comment type="subunit">
    <text evidence="10">Component of the ER-mitochondria encounter structure (ERMES) or MDM complex, composed of MMM1, MDM10, MDM12 and MDM34.</text>
</comment>
<comment type="caution">
    <text evidence="13">The sequence shown here is derived from an EMBL/GenBank/DDBJ whole genome shotgun (WGS) entry which is preliminary data.</text>
</comment>
<feature type="region of interest" description="Disordered" evidence="11">
    <location>
        <begin position="576"/>
        <end position="643"/>
    </location>
</feature>
<dbReference type="CDD" id="cd21673">
    <property type="entry name" value="SMP_Mdm34"/>
    <property type="match status" value="1"/>
</dbReference>
<reference evidence="13 14" key="1">
    <citation type="journal article" date="2020" name="ISME J.">
        <title>Uncovering the hidden diversity of litter-decomposition mechanisms in mushroom-forming fungi.</title>
        <authorList>
            <person name="Floudas D."/>
            <person name="Bentzer J."/>
            <person name="Ahren D."/>
            <person name="Johansson T."/>
            <person name="Persson P."/>
            <person name="Tunlid A."/>
        </authorList>
    </citation>
    <scope>NUCLEOTIDE SEQUENCE [LARGE SCALE GENOMIC DNA]</scope>
    <source>
        <strain evidence="13 14">CBS 175.51</strain>
    </source>
</reference>
<evidence type="ECO:0000256" key="6">
    <source>
        <dbReference type="ARBA" id="ARBA00023055"/>
    </source>
</evidence>
<feature type="compositionally biased region" description="Polar residues" evidence="11">
    <location>
        <begin position="264"/>
        <end position="276"/>
    </location>
</feature>
<keyword evidence="7" id="KW-0446">Lipid-binding</keyword>
<dbReference type="GO" id="GO:0015914">
    <property type="term" value="P:phospholipid transport"/>
    <property type="evidence" value="ECO:0007669"/>
    <property type="project" value="TreeGrafter"/>
</dbReference>
<dbReference type="Pfam" id="PF26545">
    <property type="entry name" value="Mdm34_N"/>
    <property type="match status" value="1"/>
</dbReference>
<dbReference type="AlphaFoldDB" id="A0A8H5C1D9"/>
<dbReference type="GO" id="GO:0008289">
    <property type="term" value="F:lipid binding"/>
    <property type="evidence" value="ECO:0007669"/>
    <property type="project" value="UniProtKB-KW"/>
</dbReference>
<dbReference type="PROSITE" id="PS51847">
    <property type="entry name" value="SMP"/>
    <property type="match status" value="1"/>
</dbReference>
<name>A0A8H5C1D9_9AGAR</name>
<evidence type="ECO:0000256" key="4">
    <source>
        <dbReference type="ARBA" id="ARBA00022692"/>
    </source>
</evidence>
<evidence type="ECO:0000256" key="9">
    <source>
        <dbReference type="ARBA" id="ARBA00023136"/>
    </source>
</evidence>
<evidence type="ECO:0000256" key="11">
    <source>
        <dbReference type="SAM" id="MobiDB-lite"/>
    </source>
</evidence>
<dbReference type="HAMAP" id="MF_03105">
    <property type="entry name" value="Mdm34"/>
    <property type="match status" value="1"/>
</dbReference>
<dbReference type="GO" id="GO:0007005">
    <property type="term" value="P:mitochondrion organization"/>
    <property type="evidence" value="ECO:0007669"/>
    <property type="project" value="InterPro"/>
</dbReference>
<keyword evidence="9 10" id="KW-0472">Membrane</keyword>
<keyword evidence="8 10" id="KW-0496">Mitochondrion</keyword>
<evidence type="ECO:0000256" key="7">
    <source>
        <dbReference type="ARBA" id="ARBA00023121"/>
    </source>
</evidence>
<evidence type="ECO:0000256" key="5">
    <source>
        <dbReference type="ARBA" id="ARBA00022787"/>
    </source>
</evidence>
<sequence length="864" mass="92232">MSFTFNWPRFSDQFHYDAIQMLNTALNKGNKPPIIADKIEVVELEMGTQPPELEIRDIGDLTTDQFRGIFRLTYNGDAHLVLKTKVQANPLNHKLPDIHQLSGSTGMLAAKQPLVVPMLLRLSQFRLSSYVVLVVSKQKGITIVFKTDPLQNVDINSTFDSIAVIQGFIQREIENQLRQMFREDLPSIIHRLSQQWVKAKVETPYQKQNQSGLKQQGPPPPSPLPSRRPSHQGLETMSSPDLSMPQYTRRRTAASDGLPPYRPQLSTRRPRSTTAISASNTLAPSPLSAPPLTNTSSNSPTHNDPEDEPFDPTYGLRPEGLPTKPVFKGFSSLFSANKGLADLAEESQTSIDTESDYQDSSGSVTEEEDFEGNSYDFVDWGGTSNTNTPPEPAIEYEAIPAIGGGTVTRPRIIHSQSQIQSPTGPIASTLGSGFGSSSSRNIAGVFAAARSGAPSPGLLSRNPSNPYFADIKSPTSAPPIMGRGAGFHPYVGEPGAGYAESSAAGTPIKTRGTYPYSVQDEALYSRPGSAAPAFPHPYDLERQRYENYEEDGYEDEDHSFDDDDDHLRIRTAQQRQHDYLSMHTAGQPSSSIASSPPRLGRPQTRRRLSVSSNTTTRTSASTSGYAGAHSAEPSTHGGNPKIVLRPSLLNNSIHHLSTLSQSNHTLSPYTRSLEHFAVRSGPPRALSTIHRSSSAGATATPSVAGPSGSASAIGGGGGGIGLAVGLGGGGSNMGSLGRSKGGAVAGIVGLGASTARLGKNKAEVAVKARRKRTYRIGGKKSAGAEAGAGHNTVPLPDNGLGVASGDPEDLEWAEGQGGAVYGEGGGGKGKRPRRRRRSSAPGTGTDFDEEDMDRYFKSMQGAAE</sequence>
<dbReference type="PANTHER" id="PTHR28185:SF1">
    <property type="entry name" value="MITOCHONDRIAL DISTRIBUTION AND MORPHOLOGY PROTEIN 34"/>
    <property type="match status" value="1"/>
</dbReference>
<feature type="compositionally biased region" description="Pro residues" evidence="11">
    <location>
        <begin position="217"/>
        <end position="226"/>
    </location>
</feature>
<evidence type="ECO:0000259" key="12">
    <source>
        <dbReference type="PROSITE" id="PS51847"/>
    </source>
</evidence>
<dbReference type="GO" id="GO:0032865">
    <property type="term" value="C:ERMES complex"/>
    <property type="evidence" value="ECO:0007669"/>
    <property type="project" value="UniProtKB-UniRule"/>
</dbReference>
<feature type="compositionally biased region" description="Polar residues" evidence="11">
    <location>
        <begin position="205"/>
        <end position="214"/>
    </location>
</feature>
<keyword evidence="14" id="KW-1185">Reference proteome</keyword>
<evidence type="ECO:0000313" key="14">
    <source>
        <dbReference type="Proteomes" id="UP000541558"/>
    </source>
</evidence>
<feature type="compositionally biased region" description="Low complexity" evidence="11">
    <location>
        <begin position="277"/>
        <end position="297"/>
    </location>
</feature>
<comment type="function">
    <text evidence="10">Component of the ERMES/MDM complex, which serves as a molecular tether to connect the endoplasmic reticulum (ER) and mitochondria. Components of this complex are involved in the control of mitochondrial shape and protein biogenesis, and function in nonvesicular lipid trafficking between the ER and mitochondria. MDM34 is required for the interaction of the ER-resident membrane protein MMM1 and the outer mitochondrial membrane-resident beta-barrel protein MDM10.</text>
</comment>
<evidence type="ECO:0000256" key="3">
    <source>
        <dbReference type="ARBA" id="ARBA00022452"/>
    </source>
</evidence>
<comment type="subcellular location">
    <subcellularLocation>
        <location evidence="1">Membrane</location>
    </subcellularLocation>
    <subcellularLocation>
        <location evidence="10">Mitochondrion outer membrane</location>
        <topology evidence="10">Multi-pass membrane protein</topology>
    </subcellularLocation>
    <text evidence="10">The ERMES/MDM complex localizes to a few discrete foci (around 10 per single cell), that represent mitochondria-endoplasmic reticulum junctions. These foci are often found next to mtDNA nucleoids.</text>
</comment>
<feature type="region of interest" description="Disordered" evidence="11">
    <location>
        <begin position="345"/>
        <end position="370"/>
    </location>
</feature>
<feature type="compositionally biased region" description="Gly residues" evidence="11">
    <location>
        <begin position="815"/>
        <end position="827"/>
    </location>
</feature>
<protein>
    <recommendedName>
        <fullName evidence="10">Mitochondrial distribution and morphology protein 34</fullName>
    </recommendedName>
</protein>
<keyword evidence="5 10" id="KW-1000">Mitochondrion outer membrane</keyword>
<evidence type="ECO:0000313" key="13">
    <source>
        <dbReference type="EMBL" id="KAF5333171.1"/>
    </source>
</evidence>